<comment type="caution">
    <text evidence="3">The sequence shown here is derived from an EMBL/GenBank/DDBJ whole genome shotgun (WGS) entry which is preliminary data.</text>
</comment>
<sequence length="320" mass="33840">MTKTVALAATVGLASFAGTAAFAEYPEQPIEMIVAYSAGGGTDTAARTLAPFIEKYLGDGASISVINRPGAGGEIGFTELSQAEPDGYTIGFINTPNILTIPISRDTRYTMEDIQAVANVVYDPGAFNVLPDADFTTLEALVAHAKENPGEVTYGTSGVGGDDHLAALQFSRAAGIEMRHVPFSGAADVRAAALGGHIDMAVLNISEAIELVEQGELVSLGQMGEERWDGAPDVPTFKEQGFDVVMGSDRGFGAPAGIPQEALDALQQAIAQTVEDPEFLDAAAKQMLPLNYRDSAEFQAYLEHLGANLQEIWNETPWVE</sequence>
<evidence type="ECO:0000313" key="4">
    <source>
        <dbReference type="Proteomes" id="UP000022447"/>
    </source>
</evidence>
<evidence type="ECO:0000256" key="1">
    <source>
        <dbReference type="ARBA" id="ARBA00006987"/>
    </source>
</evidence>
<feature type="chain" id="PRO_5004979553" evidence="2">
    <location>
        <begin position="24"/>
        <end position="320"/>
    </location>
</feature>
<protein>
    <submittedName>
        <fullName evidence="3">3-phosphoglycerate dehydrogenase</fullName>
    </submittedName>
</protein>
<dbReference type="Gene3D" id="3.40.190.150">
    <property type="entry name" value="Bordetella uptake gene, domain 1"/>
    <property type="match status" value="1"/>
</dbReference>
<dbReference type="EMBL" id="JALZ01000046">
    <property type="protein sequence ID" value="ETX12897.1"/>
    <property type="molecule type" value="Genomic_DNA"/>
</dbReference>
<accession>X7EAG7</accession>
<dbReference type="CDD" id="cd07012">
    <property type="entry name" value="PBP2_Bug_TTT"/>
    <property type="match status" value="1"/>
</dbReference>
<dbReference type="Pfam" id="PF03401">
    <property type="entry name" value="TctC"/>
    <property type="match status" value="1"/>
</dbReference>
<dbReference type="PIRSF" id="PIRSF017082">
    <property type="entry name" value="YflP"/>
    <property type="match status" value="1"/>
</dbReference>
<gene>
    <name evidence="3" type="ORF">OCH239_15490</name>
</gene>
<reference evidence="3 4" key="1">
    <citation type="submission" date="2014-01" db="EMBL/GenBank/DDBJ databases">
        <title>Roseivivax halodurans JCM 10272 Genome Sequencing.</title>
        <authorList>
            <person name="Lai Q."/>
            <person name="Li G."/>
            <person name="Shao Z."/>
        </authorList>
    </citation>
    <scope>NUCLEOTIDE SEQUENCE [LARGE SCALE GENOMIC DNA]</scope>
    <source>
        <strain evidence="3 4">JCM 10272</strain>
    </source>
</reference>
<dbReference type="OrthoDB" id="8970543at2"/>
<organism evidence="3 4">
    <name type="scientific">Roseivivax halodurans JCM 10272</name>
    <dbReference type="NCBI Taxonomy" id="1449350"/>
    <lineage>
        <taxon>Bacteria</taxon>
        <taxon>Pseudomonadati</taxon>
        <taxon>Pseudomonadota</taxon>
        <taxon>Alphaproteobacteria</taxon>
        <taxon>Rhodobacterales</taxon>
        <taxon>Roseobacteraceae</taxon>
        <taxon>Roseivivax</taxon>
    </lineage>
</organism>
<name>X7EAG7_9RHOB</name>
<dbReference type="PATRIC" id="fig|1449350.3.peg.3931"/>
<evidence type="ECO:0000313" key="3">
    <source>
        <dbReference type="EMBL" id="ETX12897.1"/>
    </source>
</evidence>
<dbReference type="STRING" id="1449350.OCH239_15490"/>
<dbReference type="SUPFAM" id="SSF53850">
    <property type="entry name" value="Periplasmic binding protein-like II"/>
    <property type="match status" value="1"/>
</dbReference>
<dbReference type="PANTHER" id="PTHR42928">
    <property type="entry name" value="TRICARBOXYLATE-BINDING PROTEIN"/>
    <property type="match status" value="1"/>
</dbReference>
<dbReference type="InterPro" id="IPR042100">
    <property type="entry name" value="Bug_dom1"/>
</dbReference>
<dbReference type="Proteomes" id="UP000022447">
    <property type="component" value="Unassembled WGS sequence"/>
</dbReference>
<keyword evidence="2" id="KW-0732">Signal</keyword>
<dbReference type="RefSeq" id="WP_084782676.1">
    <property type="nucleotide sequence ID" value="NZ_JALZ01000046.1"/>
</dbReference>
<dbReference type="Gene3D" id="3.40.190.10">
    <property type="entry name" value="Periplasmic binding protein-like II"/>
    <property type="match status" value="1"/>
</dbReference>
<dbReference type="InterPro" id="IPR005064">
    <property type="entry name" value="BUG"/>
</dbReference>
<dbReference type="AlphaFoldDB" id="X7EAG7"/>
<evidence type="ECO:0000256" key="2">
    <source>
        <dbReference type="SAM" id="SignalP"/>
    </source>
</evidence>
<proteinExistence type="inferred from homology"/>
<dbReference type="PANTHER" id="PTHR42928:SF5">
    <property type="entry name" value="BLR1237 PROTEIN"/>
    <property type="match status" value="1"/>
</dbReference>
<feature type="signal peptide" evidence="2">
    <location>
        <begin position="1"/>
        <end position="23"/>
    </location>
</feature>
<keyword evidence="4" id="KW-1185">Reference proteome</keyword>
<dbReference type="eggNOG" id="COG3181">
    <property type="taxonomic scope" value="Bacteria"/>
</dbReference>
<comment type="similarity">
    <text evidence="1">Belongs to the UPF0065 (bug) family.</text>
</comment>